<evidence type="ECO:0000313" key="1">
    <source>
        <dbReference type="EMBL" id="CDR97081.1"/>
    </source>
</evidence>
<protein>
    <submittedName>
        <fullName evidence="1">PROTEIN FOLDING REGULATOR, putative</fullName>
    </submittedName>
</protein>
<dbReference type="InterPro" id="IPR011989">
    <property type="entry name" value="ARM-like"/>
</dbReference>
<dbReference type="PANTHER" id="PTHR19316:SF18">
    <property type="entry name" value="HSP70-BINDING PROTEIN 1"/>
    <property type="match status" value="1"/>
</dbReference>
<dbReference type="InterPro" id="IPR050693">
    <property type="entry name" value="Hsp70_NEF-Inhibitors"/>
</dbReference>
<dbReference type="GeneID" id="24565622"/>
<accession>A0A061D8P0</accession>
<gene>
    <name evidence="1" type="ORF">BBBOND_0309840</name>
</gene>
<dbReference type="RefSeq" id="XP_012769267.1">
    <property type="nucleotide sequence ID" value="XM_012913813.1"/>
</dbReference>
<keyword evidence="2" id="KW-1185">Reference proteome</keyword>
<dbReference type="Proteomes" id="UP000033188">
    <property type="component" value="Chromosome 3"/>
</dbReference>
<dbReference type="InterPro" id="IPR016024">
    <property type="entry name" value="ARM-type_fold"/>
</dbReference>
<name>A0A061D8P0_BABBI</name>
<dbReference type="KEGG" id="bbig:BBBOND_0309840"/>
<sequence length="507" mass="56659">MDDPIDQSVKEIGHNISCLHINSGAQLDDVFRLRHLFPYSKFVNDMRGLSLNLGNFFSSYVPLLDSFIIGPGKPTVSDATLSYADKILVADLLTIGKSDDTLNRWKHLKRDFLTTNDPLVHRDNVVSLVDAHNELLQQLVNRSLEFHAHVSIFAAEKPHKHSEANVHLKLGVKKAKTIKAGTPRLQRQSRLTWKMSLPDWKGLLNWTLKHVPEDSTGNTKPIAKEDVEFLQKAMESIHDHDDKVKRAAQLIQQSAAHGAEYDTSQLLEAFDTMEQYYEEHPGNASSMHRTGMLAAVTEHVGQGNREVLPAALSLLTTTLSNNEKVQEEAAKGPLMMHLLRLRQQVTGTPLEPKLITTVAAATRHCVKAEEHFVRVGGMQYISQCTASSNLKVKEKAALLIYHFVNLQKLDKREAHKTQLLKTVRNLMPLNVATQGERQLPTPQSSAGIQYAEVCVNLFAAAVLKYPQLIDRAEAMGLWQQLSSAIQKTPELEDAKGTLQELRRALGT</sequence>
<dbReference type="GO" id="GO:0000774">
    <property type="term" value="F:adenyl-nucleotide exchange factor activity"/>
    <property type="evidence" value="ECO:0007669"/>
    <property type="project" value="TreeGrafter"/>
</dbReference>
<organism evidence="1 2">
    <name type="scientific">Babesia bigemina</name>
    <dbReference type="NCBI Taxonomy" id="5866"/>
    <lineage>
        <taxon>Eukaryota</taxon>
        <taxon>Sar</taxon>
        <taxon>Alveolata</taxon>
        <taxon>Apicomplexa</taxon>
        <taxon>Aconoidasida</taxon>
        <taxon>Piroplasmida</taxon>
        <taxon>Babesiidae</taxon>
        <taxon>Babesia</taxon>
    </lineage>
</organism>
<evidence type="ECO:0000313" key="2">
    <source>
        <dbReference type="Proteomes" id="UP000033188"/>
    </source>
</evidence>
<dbReference type="SUPFAM" id="SSF48371">
    <property type="entry name" value="ARM repeat"/>
    <property type="match status" value="1"/>
</dbReference>
<reference evidence="2" key="1">
    <citation type="journal article" date="2014" name="Nucleic Acids Res.">
        <title>The evolutionary dynamics of variant antigen genes in Babesia reveal a history of genomic innovation underlying host-parasite interaction.</title>
        <authorList>
            <person name="Jackson A.P."/>
            <person name="Otto T.D."/>
            <person name="Darby A."/>
            <person name="Ramaprasad A."/>
            <person name="Xia D."/>
            <person name="Echaide I.E."/>
            <person name="Farber M."/>
            <person name="Gahlot S."/>
            <person name="Gamble J."/>
            <person name="Gupta D."/>
            <person name="Gupta Y."/>
            <person name="Jackson L."/>
            <person name="Malandrin L."/>
            <person name="Malas T.B."/>
            <person name="Moussa E."/>
            <person name="Nair M."/>
            <person name="Reid A.J."/>
            <person name="Sanders M."/>
            <person name="Sharma J."/>
            <person name="Tracey A."/>
            <person name="Quail M.A."/>
            <person name="Weir W."/>
            <person name="Wastling J.M."/>
            <person name="Hall N."/>
            <person name="Willadsen P."/>
            <person name="Lingelbach K."/>
            <person name="Shiels B."/>
            <person name="Tait A."/>
            <person name="Berriman M."/>
            <person name="Allred D.R."/>
            <person name="Pain A."/>
        </authorList>
    </citation>
    <scope>NUCLEOTIDE SEQUENCE [LARGE SCALE GENOMIC DNA]</scope>
    <source>
        <strain evidence="2">Bond</strain>
    </source>
</reference>
<dbReference type="PANTHER" id="PTHR19316">
    <property type="entry name" value="PROTEIN FOLDING REGULATOR"/>
    <property type="match status" value="1"/>
</dbReference>
<dbReference type="OrthoDB" id="10250458at2759"/>
<dbReference type="AlphaFoldDB" id="A0A061D8P0"/>
<proteinExistence type="predicted"/>
<dbReference type="GO" id="GO:0005783">
    <property type="term" value="C:endoplasmic reticulum"/>
    <property type="evidence" value="ECO:0007669"/>
    <property type="project" value="TreeGrafter"/>
</dbReference>
<dbReference type="Gene3D" id="1.25.10.10">
    <property type="entry name" value="Leucine-rich Repeat Variant"/>
    <property type="match status" value="1"/>
</dbReference>
<dbReference type="STRING" id="5866.A0A061D8P0"/>
<dbReference type="OMA" id="IQYAEVC"/>
<dbReference type="EMBL" id="LK391709">
    <property type="protein sequence ID" value="CDR97081.1"/>
    <property type="molecule type" value="Genomic_DNA"/>
</dbReference>
<dbReference type="VEuPathDB" id="PiroplasmaDB:BBBOND_0309840"/>